<dbReference type="Pfam" id="PF18096">
    <property type="entry name" value="Thump_like"/>
    <property type="match status" value="1"/>
</dbReference>
<evidence type="ECO:0000313" key="4">
    <source>
        <dbReference type="Proteomes" id="UP000633278"/>
    </source>
</evidence>
<dbReference type="Proteomes" id="UP000633278">
    <property type="component" value="Unassembled WGS sequence"/>
</dbReference>
<dbReference type="InterPro" id="IPR054168">
    <property type="entry name" value="PG_1098_Fer"/>
</dbReference>
<dbReference type="EMBL" id="BMJW01000001">
    <property type="protein sequence ID" value="GGG88110.1"/>
    <property type="molecule type" value="Genomic_DNA"/>
</dbReference>
<dbReference type="AlphaFoldDB" id="A0A917MAH3"/>
<dbReference type="Pfam" id="PF22013">
    <property type="entry name" value="PG_1098_Fer"/>
    <property type="match status" value="1"/>
</dbReference>
<protein>
    <recommendedName>
        <fullName evidence="5">THUMP-like domain-containing protein</fullName>
    </recommendedName>
</protein>
<comment type="caution">
    <text evidence="3">The sequence shown here is derived from an EMBL/GenBank/DDBJ whole genome shotgun (WGS) entry which is preliminary data.</text>
</comment>
<dbReference type="InterPro" id="IPR029063">
    <property type="entry name" value="SAM-dependent_MTases_sf"/>
</dbReference>
<evidence type="ECO:0000259" key="1">
    <source>
        <dbReference type="Pfam" id="PF18096"/>
    </source>
</evidence>
<dbReference type="RefSeq" id="WP_188597258.1">
    <property type="nucleotide sequence ID" value="NZ_BMJW01000001.1"/>
</dbReference>
<dbReference type="Gene3D" id="1.10.10.1110">
    <property type="entry name" value="Methyltransferase PG1098, N-terminal domain"/>
    <property type="match status" value="1"/>
</dbReference>
<reference evidence="3" key="2">
    <citation type="submission" date="2020-09" db="EMBL/GenBank/DDBJ databases">
        <authorList>
            <person name="Sun Q."/>
            <person name="Zhou Y."/>
        </authorList>
    </citation>
    <scope>NUCLEOTIDE SEQUENCE</scope>
    <source>
        <strain evidence="3">CGMCC 1.15763</strain>
    </source>
</reference>
<name>A0A917MAH3_9FLAO</name>
<gene>
    <name evidence="3" type="ORF">GCM10011416_00430</name>
</gene>
<accession>A0A917MAH3</accession>
<keyword evidence="4" id="KW-1185">Reference proteome</keyword>
<evidence type="ECO:0008006" key="5">
    <source>
        <dbReference type="Google" id="ProtNLM"/>
    </source>
</evidence>
<evidence type="ECO:0000259" key="2">
    <source>
        <dbReference type="Pfam" id="PF22013"/>
    </source>
</evidence>
<dbReference type="InterPro" id="IPR041497">
    <property type="entry name" value="Thump-like"/>
</dbReference>
<evidence type="ECO:0000313" key="3">
    <source>
        <dbReference type="EMBL" id="GGG88110.1"/>
    </source>
</evidence>
<reference evidence="3" key="1">
    <citation type="journal article" date="2014" name="Int. J. Syst. Evol. Microbiol.">
        <title>Complete genome sequence of Corynebacterium casei LMG S-19264T (=DSM 44701T), isolated from a smear-ripened cheese.</title>
        <authorList>
            <consortium name="US DOE Joint Genome Institute (JGI-PGF)"/>
            <person name="Walter F."/>
            <person name="Albersmeier A."/>
            <person name="Kalinowski J."/>
            <person name="Ruckert C."/>
        </authorList>
    </citation>
    <scope>NUCLEOTIDE SEQUENCE</scope>
    <source>
        <strain evidence="3">CGMCC 1.15763</strain>
    </source>
</reference>
<dbReference type="Gene3D" id="3.40.50.150">
    <property type="entry name" value="Vaccinia Virus protein VP39"/>
    <property type="match status" value="1"/>
</dbReference>
<organism evidence="3 4">
    <name type="scientific">Polaribacter pacificus</name>
    <dbReference type="NCBI Taxonomy" id="1775173"/>
    <lineage>
        <taxon>Bacteria</taxon>
        <taxon>Pseudomonadati</taxon>
        <taxon>Bacteroidota</taxon>
        <taxon>Flavobacteriia</taxon>
        <taxon>Flavobacteriales</taxon>
        <taxon>Flavobacteriaceae</taxon>
    </lineage>
</organism>
<sequence length="391" mass="44290">MNTKLLHPEVQQYIDEHLQTDLSKLIFKGSPFKEVSIQEIATQIAAKKKAKSKLPSWFATQGIYYPPKLNLEQTSSEITANYKAKLVSGKSLIDLTGGFGVDSWAFSKNTTQVTHCEINEELSKIASHNFNQLACDNCNFVLGDGLEYLKNTTTTFDWIYIDPSRRVAHKGKVFLMADCLPNVPDHLDFLFKKAKNILIKSSPILDLTSSINELKFVKEIHIIAVENEVKELLFLLAKDHTGSIQIKTVNHSKEQLELFEFSLDETADSQYALPKAYLYEPNAAILKSGGFHQISQQLKLEKLQQHSHLYTADQLIAFPGRTFVVEDVLPYDKKALKKAIPNSKANITTRNFPETVAQIRKKTKLKDGGDHYLFFTTNLNKQLQVIICKKL</sequence>
<proteinExistence type="predicted"/>
<dbReference type="SUPFAM" id="SSF53335">
    <property type="entry name" value="S-adenosyl-L-methionine-dependent methyltransferases"/>
    <property type="match status" value="1"/>
</dbReference>
<feature type="domain" description="THUMP-like" evidence="1">
    <location>
        <begin position="320"/>
        <end position="390"/>
    </location>
</feature>
<feature type="domain" description="PG-1098 ferredoxin-like" evidence="2">
    <location>
        <begin position="277"/>
        <end position="319"/>
    </location>
</feature>
<dbReference type="CDD" id="cd02440">
    <property type="entry name" value="AdoMet_MTases"/>
    <property type="match status" value="1"/>
</dbReference>